<accession>A0A2K3E212</accession>
<dbReference type="InterPro" id="IPR013598">
    <property type="entry name" value="Exportin-1/Importin-b-like"/>
</dbReference>
<dbReference type="GO" id="GO:0005737">
    <property type="term" value="C:cytoplasm"/>
    <property type="evidence" value="ECO:0000318"/>
    <property type="project" value="GO_Central"/>
</dbReference>
<dbReference type="InterPro" id="IPR058537">
    <property type="entry name" value="TPR_TNPO3_IPO13_4th"/>
</dbReference>
<dbReference type="InterPro" id="IPR057941">
    <property type="entry name" value="TPR_TNPO3_IPO13_2nd"/>
</dbReference>
<evidence type="ECO:0000313" key="7">
    <source>
        <dbReference type="EMBL" id="PNW86828.1"/>
    </source>
</evidence>
<dbReference type="GO" id="GO:0031267">
    <property type="term" value="F:small GTPase binding"/>
    <property type="evidence" value="ECO:0007669"/>
    <property type="project" value="InterPro"/>
</dbReference>
<dbReference type="FunCoup" id="A0A2K3E212">
    <property type="interactions" value="2088"/>
</dbReference>
<feature type="domain" description="Importin N-terminal" evidence="6">
    <location>
        <begin position="25"/>
        <end position="92"/>
    </location>
</feature>
<dbReference type="STRING" id="3055.A0A2K3E212"/>
<keyword evidence="4" id="KW-0539">Nucleus</keyword>
<gene>
    <name evidence="7" type="ORF">CHLRE_02g097250v5</name>
</gene>
<protein>
    <recommendedName>
        <fullName evidence="6">Importin N-terminal domain-containing protein</fullName>
    </recommendedName>
</protein>
<dbReference type="InterPro" id="IPR011989">
    <property type="entry name" value="ARM-like"/>
</dbReference>
<name>A0A2K3E212_CHLRE</name>
<comment type="similarity">
    <text evidence="2">Belongs to the importin beta family.</text>
</comment>
<dbReference type="InterPro" id="IPR001494">
    <property type="entry name" value="Importin-beta_N"/>
</dbReference>
<feature type="region of interest" description="Disordered" evidence="5">
    <location>
        <begin position="122"/>
        <end position="141"/>
    </location>
</feature>
<dbReference type="InterPro" id="IPR051345">
    <property type="entry name" value="Importin_beta-like_NTR"/>
</dbReference>
<evidence type="ECO:0000313" key="8">
    <source>
        <dbReference type="Proteomes" id="UP000006906"/>
    </source>
</evidence>
<dbReference type="AlphaFoldDB" id="A0A2K3E212"/>
<dbReference type="Pfam" id="PF08389">
    <property type="entry name" value="Xpo1"/>
    <property type="match status" value="1"/>
</dbReference>
<dbReference type="SMART" id="SM00913">
    <property type="entry name" value="IBN_N"/>
    <property type="match status" value="1"/>
</dbReference>
<feature type="compositionally biased region" description="Gly residues" evidence="5">
    <location>
        <begin position="127"/>
        <end position="136"/>
    </location>
</feature>
<evidence type="ECO:0000256" key="2">
    <source>
        <dbReference type="ARBA" id="ARBA00007991"/>
    </source>
</evidence>
<dbReference type="OrthoDB" id="435593at2759"/>
<comment type="subcellular location">
    <subcellularLocation>
        <location evidence="1">Nucleus</location>
    </subcellularLocation>
</comment>
<dbReference type="RefSeq" id="XP_042927293.1">
    <property type="nucleotide sequence ID" value="XM_043059659.1"/>
</dbReference>
<dbReference type="InParanoid" id="A0A2K3E212"/>
<dbReference type="OMA" id="LECITSW"/>
<dbReference type="Gramene" id="PNW86828">
    <property type="protein sequence ID" value="PNW86828"/>
    <property type="gene ID" value="CHLRE_02g097250v5"/>
</dbReference>
<organism evidence="7 8">
    <name type="scientific">Chlamydomonas reinhardtii</name>
    <name type="common">Chlamydomonas smithii</name>
    <dbReference type="NCBI Taxonomy" id="3055"/>
    <lineage>
        <taxon>Eukaryota</taxon>
        <taxon>Viridiplantae</taxon>
        <taxon>Chlorophyta</taxon>
        <taxon>core chlorophytes</taxon>
        <taxon>Chlorophyceae</taxon>
        <taxon>CS clade</taxon>
        <taxon>Chlamydomonadales</taxon>
        <taxon>Chlamydomonadaceae</taxon>
        <taxon>Chlamydomonas</taxon>
    </lineage>
</organism>
<dbReference type="Gene3D" id="1.25.10.10">
    <property type="entry name" value="Leucine-rich Repeat Variant"/>
    <property type="match status" value="1"/>
</dbReference>
<dbReference type="GeneID" id="5725598"/>
<dbReference type="PANTHER" id="PTHR12363:SF33">
    <property type="entry name" value="IMPORTIN-13"/>
    <property type="match status" value="1"/>
</dbReference>
<dbReference type="Proteomes" id="UP000006906">
    <property type="component" value="Chromosome 2"/>
</dbReference>
<dbReference type="EMBL" id="CM008963">
    <property type="protein sequence ID" value="PNW86828.1"/>
    <property type="molecule type" value="Genomic_DNA"/>
</dbReference>
<reference evidence="7 8" key="1">
    <citation type="journal article" date="2007" name="Science">
        <title>The Chlamydomonas genome reveals the evolution of key animal and plant functions.</title>
        <authorList>
            <person name="Merchant S.S."/>
            <person name="Prochnik S.E."/>
            <person name="Vallon O."/>
            <person name="Harris E.H."/>
            <person name="Karpowicz S.J."/>
            <person name="Witman G.B."/>
            <person name="Terry A."/>
            <person name="Salamov A."/>
            <person name="Fritz-Laylin L.K."/>
            <person name="Marechal-Drouard L."/>
            <person name="Marshall W.F."/>
            <person name="Qu L.H."/>
            <person name="Nelson D.R."/>
            <person name="Sanderfoot A.A."/>
            <person name="Spalding M.H."/>
            <person name="Kapitonov V.V."/>
            <person name="Ren Q."/>
            <person name="Ferris P."/>
            <person name="Lindquist E."/>
            <person name="Shapiro H."/>
            <person name="Lucas S.M."/>
            <person name="Grimwood J."/>
            <person name="Schmutz J."/>
            <person name="Cardol P."/>
            <person name="Cerutti H."/>
            <person name="Chanfreau G."/>
            <person name="Chen C.L."/>
            <person name="Cognat V."/>
            <person name="Croft M.T."/>
            <person name="Dent R."/>
            <person name="Dutcher S."/>
            <person name="Fernandez E."/>
            <person name="Fukuzawa H."/>
            <person name="Gonzalez-Ballester D."/>
            <person name="Gonzalez-Halphen D."/>
            <person name="Hallmann A."/>
            <person name="Hanikenne M."/>
            <person name="Hippler M."/>
            <person name="Inwood W."/>
            <person name="Jabbari K."/>
            <person name="Kalanon M."/>
            <person name="Kuras R."/>
            <person name="Lefebvre P.A."/>
            <person name="Lemaire S.D."/>
            <person name="Lobanov A.V."/>
            <person name="Lohr M."/>
            <person name="Manuell A."/>
            <person name="Meier I."/>
            <person name="Mets L."/>
            <person name="Mittag M."/>
            <person name="Mittelmeier T."/>
            <person name="Moroney J.V."/>
            <person name="Moseley J."/>
            <person name="Napoli C."/>
            <person name="Nedelcu A.M."/>
            <person name="Niyogi K."/>
            <person name="Novoselov S.V."/>
            <person name="Paulsen I.T."/>
            <person name="Pazour G."/>
            <person name="Purton S."/>
            <person name="Ral J.P."/>
            <person name="Riano-Pachon D.M."/>
            <person name="Riekhof W."/>
            <person name="Rymarquis L."/>
            <person name="Schroda M."/>
            <person name="Stern D."/>
            <person name="Umen J."/>
            <person name="Willows R."/>
            <person name="Wilson N."/>
            <person name="Zimmer S.L."/>
            <person name="Allmer J."/>
            <person name="Balk J."/>
            <person name="Bisova K."/>
            <person name="Chen C.J."/>
            <person name="Elias M."/>
            <person name="Gendler K."/>
            <person name="Hauser C."/>
            <person name="Lamb M.R."/>
            <person name="Ledford H."/>
            <person name="Long J.C."/>
            <person name="Minagawa J."/>
            <person name="Page M.D."/>
            <person name="Pan J."/>
            <person name="Pootakham W."/>
            <person name="Roje S."/>
            <person name="Rose A."/>
            <person name="Stahlberg E."/>
            <person name="Terauchi A.M."/>
            <person name="Yang P."/>
            <person name="Ball S."/>
            <person name="Bowler C."/>
            <person name="Dieckmann C.L."/>
            <person name="Gladyshev V.N."/>
            <person name="Green P."/>
            <person name="Jorgensen R."/>
            <person name="Mayfield S."/>
            <person name="Mueller-Roeber B."/>
            <person name="Rajamani S."/>
            <person name="Sayre R.T."/>
            <person name="Brokstein P."/>
            <person name="Dubchak I."/>
            <person name="Goodstein D."/>
            <person name="Hornick L."/>
            <person name="Huang Y.W."/>
            <person name="Jhaveri J."/>
            <person name="Luo Y."/>
            <person name="Martinez D."/>
            <person name="Ngau W.C."/>
            <person name="Otillar B."/>
            <person name="Poliakov A."/>
            <person name="Porter A."/>
            <person name="Szajkowski L."/>
            <person name="Werner G."/>
            <person name="Zhou K."/>
            <person name="Grigoriev I.V."/>
            <person name="Rokhsar D.S."/>
            <person name="Grossman A.R."/>
        </authorList>
    </citation>
    <scope>NUCLEOTIDE SEQUENCE [LARGE SCALE GENOMIC DNA]</scope>
    <source>
        <strain evidence="8">CC-503</strain>
    </source>
</reference>
<dbReference type="PROSITE" id="PS50166">
    <property type="entry name" value="IMPORTIN_B_NT"/>
    <property type="match status" value="1"/>
</dbReference>
<dbReference type="Pfam" id="PF24139">
    <property type="entry name" value="TPR_TNPO3_IPO13_4th"/>
    <property type="match status" value="1"/>
</dbReference>
<evidence type="ECO:0000256" key="1">
    <source>
        <dbReference type="ARBA" id="ARBA00004123"/>
    </source>
</evidence>
<evidence type="ECO:0000256" key="4">
    <source>
        <dbReference type="ARBA" id="ARBA00023242"/>
    </source>
</evidence>
<dbReference type="PaxDb" id="3055-EDP07744"/>
<proteinExistence type="inferred from homology"/>
<dbReference type="SUPFAM" id="SSF48371">
    <property type="entry name" value="ARM repeat"/>
    <property type="match status" value="1"/>
</dbReference>
<dbReference type="GO" id="GO:0006606">
    <property type="term" value="P:protein import into nucleus"/>
    <property type="evidence" value="ECO:0000318"/>
    <property type="project" value="GO_Central"/>
</dbReference>
<dbReference type="ExpressionAtlas" id="A0A2K3E212">
    <property type="expression patterns" value="baseline"/>
</dbReference>
<evidence type="ECO:0000259" key="6">
    <source>
        <dbReference type="PROSITE" id="PS50166"/>
    </source>
</evidence>
<dbReference type="Pfam" id="PF03810">
    <property type="entry name" value="IBN_N"/>
    <property type="match status" value="1"/>
</dbReference>
<evidence type="ECO:0000256" key="3">
    <source>
        <dbReference type="ARBA" id="ARBA00022448"/>
    </source>
</evidence>
<sequence>MAQTQLLAALQALYHHDDPKVKDEADRWLEQWQQSVEAWSVADAVLHDPTTSMEAQYFCAQTLRTKVQRDFEELPPEAVDSLRESLLQLLIRFSKGAPPVRTQLCLGLAALAVHVPVDRWTLPAPGSSGGGGGGGSEQQQQQQQAGVVRWFAAKFGALPPDTALPCMLELLTVLPQEVHSYKIAVRPERRRSFAAELMANTGAAFDILSSCLSQPGERTRTQVLEAFGSWLKLNEGRPLPSIAAAVAAGAVAAGEDAAATLARHPLVAAALEGLQNTGETFHAAVDAICEVIWTTVDFGQGAPDPTASPGGGGGGGGPAPLASAALPLVQAIVPAIMGLRSRFAVAARRREAEMGRGSAGAGEGEFDDDEDSAKGMARLFCEVGEAYLSLIITAVAEVRAPVEALLEVAAYPDFGICSMSFNFWHRLSRFLTSGFSGGGGGGPGSGSGATATGGSDDAAEAERRRQFFLPAFERLVALIRGRVREPEGYNSWSKDEKHEFRTARDEVGDTLDDSSAVLGFGRCLSLLVEPLAALGRADGGGGGGGGGSSYDWRTAEAALFCIKSIHRHAATPGDPALQQLLEALAGGGGLPREVAQLQATVCSTVGRYARWLERSMQAGYCQPLLQRLLGLAVANLELPSSYCQAAAAAAVRNLCAECGAFMAPCLQDLLGLYSKVLTMGAARSAAAAAAAANGSSSGISEEDVESVICAVCQAVSQAAPPDQRQQAGAALLTPVLNQLRDALMALGPVPPPPPPPLMAPGVAAPPPPPPGAGVAAAHPALNPLIDRLAVVFGHTASADVVGQMLMASWPVLDGIMARCSGCGKTTEHVLRTLRYGIKHAGRAAAQLLPTLLEVLPARFGATRHSAFLFIVSELIKFFGDEPQHDSSLSPILTGLVTEAGRPLTTLATLNSSPDMVDDLFLLGLRALGYAPRLLLASGDTRALTTLLDVAMVGCVMQHREANGSVLGFIARLTSSNTLGRCPPQASDVLRAHLLPRAPIFVRLLLSGIAGTLPLGRVSVVGSALMGLVAFGSSAAASAGGGAAATGLGWLTAALQVVPDVAATAVDKQAFLGAAAAALRAGPSAATDGDMMGSGDGGGGSGYYDRSWEAACQEFADLCRRNKRARQAAQASLLPQELAAAVDDGERRRGGA</sequence>
<evidence type="ECO:0000256" key="5">
    <source>
        <dbReference type="SAM" id="MobiDB-lite"/>
    </source>
</evidence>
<dbReference type="InterPro" id="IPR016024">
    <property type="entry name" value="ARM-type_fold"/>
</dbReference>
<dbReference type="PANTHER" id="PTHR12363">
    <property type="entry name" value="TRANSPORTIN 3 AND IMPORTIN 13"/>
    <property type="match status" value="1"/>
</dbReference>
<dbReference type="Pfam" id="PF24138">
    <property type="entry name" value="TPR_TNPO3_IPO13_2nd"/>
    <property type="match status" value="1"/>
</dbReference>
<keyword evidence="8" id="KW-1185">Reference proteome</keyword>
<dbReference type="GO" id="GO:0005634">
    <property type="term" value="C:nucleus"/>
    <property type="evidence" value="ECO:0007669"/>
    <property type="project" value="UniProtKB-SubCell"/>
</dbReference>
<dbReference type="KEGG" id="cre:CHLRE_02g097250v5"/>
<keyword evidence="3" id="KW-0813">Transport</keyword>